<sequence>MHMDILLFCQKILLVICDQLSLCSWTLNTVFNVPSKMRLWVNKFRLLYRRDQVP</sequence>
<evidence type="ECO:0000313" key="2">
    <source>
        <dbReference type="EMBL" id="MBW92431.1"/>
    </source>
</evidence>
<name>A0A2P2JG46_RHIMU</name>
<feature type="chain" id="PRO_5015145942" evidence="1">
    <location>
        <begin position="18"/>
        <end position="54"/>
    </location>
</feature>
<keyword evidence="1" id="KW-0732">Signal</keyword>
<protein>
    <submittedName>
        <fullName evidence="2">Uncharacterized protein</fullName>
    </submittedName>
</protein>
<evidence type="ECO:0000256" key="1">
    <source>
        <dbReference type="SAM" id="SignalP"/>
    </source>
</evidence>
<organism evidence="2">
    <name type="scientific">Rhizophora mucronata</name>
    <name type="common">Asiatic mangrove</name>
    <dbReference type="NCBI Taxonomy" id="61149"/>
    <lineage>
        <taxon>Eukaryota</taxon>
        <taxon>Viridiplantae</taxon>
        <taxon>Streptophyta</taxon>
        <taxon>Embryophyta</taxon>
        <taxon>Tracheophyta</taxon>
        <taxon>Spermatophyta</taxon>
        <taxon>Magnoliopsida</taxon>
        <taxon>eudicotyledons</taxon>
        <taxon>Gunneridae</taxon>
        <taxon>Pentapetalae</taxon>
        <taxon>rosids</taxon>
        <taxon>fabids</taxon>
        <taxon>Malpighiales</taxon>
        <taxon>Rhizophoraceae</taxon>
        <taxon>Rhizophora</taxon>
    </lineage>
</organism>
<proteinExistence type="predicted"/>
<accession>A0A2P2JG46</accession>
<dbReference type="AlphaFoldDB" id="A0A2P2JG46"/>
<feature type="signal peptide" evidence="1">
    <location>
        <begin position="1"/>
        <end position="17"/>
    </location>
</feature>
<reference evidence="2" key="1">
    <citation type="submission" date="2018-02" db="EMBL/GenBank/DDBJ databases">
        <title>Rhizophora mucronata_Transcriptome.</title>
        <authorList>
            <person name="Meera S.P."/>
            <person name="Sreeshan A."/>
            <person name="Augustine A."/>
        </authorList>
    </citation>
    <scope>NUCLEOTIDE SEQUENCE</scope>
    <source>
        <tissue evidence="2">Leaf</tissue>
    </source>
</reference>
<dbReference type="EMBL" id="GGEC01011948">
    <property type="protein sequence ID" value="MBW92431.1"/>
    <property type="molecule type" value="Transcribed_RNA"/>
</dbReference>